<reference evidence="2 3" key="1">
    <citation type="submission" date="2018-04" db="EMBL/GenBank/DDBJ databases">
        <title>Micromonosporas from Atacama Desert.</title>
        <authorList>
            <person name="Carro L."/>
            <person name="Klenk H.-P."/>
            <person name="Goodfellow M."/>
        </authorList>
    </citation>
    <scope>NUCLEOTIDE SEQUENCE [LARGE SCALE GENOMIC DNA]</scope>
    <source>
        <strain evidence="2 3">LB19</strain>
    </source>
</reference>
<dbReference type="Proteomes" id="UP000278981">
    <property type="component" value="Unassembled WGS sequence"/>
</dbReference>
<dbReference type="OrthoDB" id="3370420at2"/>
<organism evidence="2 3">
    <name type="scientific">Micromonospora ureilytica</name>
    <dbReference type="NCBI Taxonomy" id="709868"/>
    <lineage>
        <taxon>Bacteria</taxon>
        <taxon>Bacillati</taxon>
        <taxon>Actinomycetota</taxon>
        <taxon>Actinomycetes</taxon>
        <taxon>Micromonosporales</taxon>
        <taxon>Micromonosporaceae</taxon>
        <taxon>Micromonospora</taxon>
    </lineage>
</organism>
<gene>
    <name evidence="2" type="ORF">DDE19_20685</name>
</gene>
<evidence type="ECO:0000256" key="1">
    <source>
        <dbReference type="SAM" id="Phobius"/>
    </source>
</evidence>
<accession>A0A3N9XQX5</accession>
<feature type="transmembrane region" description="Helical" evidence="1">
    <location>
        <begin position="42"/>
        <end position="61"/>
    </location>
</feature>
<dbReference type="AlphaFoldDB" id="A0A3N9XQX5"/>
<dbReference type="EMBL" id="QDGB01000284">
    <property type="protein sequence ID" value="RQX15162.1"/>
    <property type="molecule type" value="Genomic_DNA"/>
</dbReference>
<keyword evidence="1" id="KW-1133">Transmembrane helix</keyword>
<feature type="transmembrane region" description="Helical" evidence="1">
    <location>
        <begin position="219"/>
        <end position="241"/>
    </location>
</feature>
<feature type="transmembrane region" description="Helical" evidence="1">
    <location>
        <begin position="261"/>
        <end position="280"/>
    </location>
</feature>
<feature type="transmembrane region" description="Helical" evidence="1">
    <location>
        <begin position="19"/>
        <end position="36"/>
    </location>
</feature>
<sequence length="298" mass="30622">MGSTADGITWQDAPVRPRLILLTAAASCAALHVAGVLTANPIWRYAEVLSIGLLLAYAMVSRAQSSRWALWAALAVLLVDAVRTAPAARSSDSYGVVVFAPGSNIDTPSAFESGLSLCWPMLTAVGVLLVAGRRGGWHRHTVAPAVVGAALITGYAVFRVVGIWRAVAAEPPRASGTDEAETMMAVGTAVLPPLVLGLTALVLAAALAGHGRRLASIGAALLALMALPLLDTCIDMVPMPLSVGSDDALFAWHAITPTLSIPQPMAALTAAVELTAYLLLVAGLTDRPGRTGAPATEV</sequence>
<feature type="transmembrane region" description="Helical" evidence="1">
    <location>
        <begin position="68"/>
        <end position="89"/>
    </location>
</feature>
<keyword evidence="1" id="KW-0812">Transmembrane</keyword>
<protein>
    <submittedName>
        <fullName evidence="2">Uncharacterized protein</fullName>
    </submittedName>
</protein>
<comment type="caution">
    <text evidence="2">The sequence shown here is derived from an EMBL/GenBank/DDBJ whole genome shotgun (WGS) entry which is preliminary data.</text>
</comment>
<feature type="transmembrane region" description="Helical" evidence="1">
    <location>
        <begin position="109"/>
        <end position="130"/>
    </location>
</feature>
<feature type="transmembrane region" description="Helical" evidence="1">
    <location>
        <begin position="184"/>
        <end position="207"/>
    </location>
</feature>
<proteinExistence type="predicted"/>
<evidence type="ECO:0000313" key="2">
    <source>
        <dbReference type="EMBL" id="RQX15162.1"/>
    </source>
</evidence>
<evidence type="ECO:0000313" key="3">
    <source>
        <dbReference type="Proteomes" id="UP000278981"/>
    </source>
</evidence>
<keyword evidence="1" id="KW-0472">Membrane</keyword>
<name>A0A3N9XQX5_9ACTN</name>
<feature type="transmembrane region" description="Helical" evidence="1">
    <location>
        <begin position="142"/>
        <end position="164"/>
    </location>
</feature>